<comment type="caution">
    <text evidence="10">The sequence shown here is derived from an EMBL/GenBank/DDBJ whole genome shotgun (WGS) entry which is preliminary data.</text>
</comment>
<dbReference type="PANTHER" id="PTHR12855">
    <property type="entry name" value="DNA METHYLTRANSFERASE 1-ASSOCIATED PROTEIN 1 FAMILY MEMBER"/>
    <property type="match status" value="1"/>
</dbReference>
<dbReference type="GO" id="GO:0000812">
    <property type="term" value="C:Swr1 complex"/>
    <property type="evidence" value="ECO:0007669"/>
    <property type="project" value="TreeGrafter"/>
</dbReference>
<feature type="domain" description="DAMP1 SANT/Myb-like" evidence="9">
    <location>
        <begin position="121"/>
        <end position="199"/>
    </location>
</feature>
<evidence type="ECO:0000256" key="3">
    <source>
        <dbReference type="ARBA" id="ARBA00023015"/>
    </source>
</evidence>
<dbReference type="PANTHER" id="PTHR12855:SF10">
    <property type="entry name" value="DNA METHYLTRANSFERASE 1-ASSOCIATED PROTEIN 1"/>
    <property type="match status" value="1"/>
</dbReference>
<dbReference type="GO" id="GO:0035267">
    <property type="term" value="C:NuA4 histone acetyltransferase complex"/>
    <property type="evidence" value="ECO:0007669"/>
    <property type="project" value="InterPro"/>
</dbReference>
<evidence type="ECO:0000256" key="1">
    <source>
        <dbReference type="ARBA" id="ARBA00004123"/>
    </source>
</evidence>
<evidence type="ECO:0000313" key="11">
    <source>
        <dbReference type="Proteomes" id="UP001374579"/>
    </source>
</evidence>
<dbReference type="Gene3D" id="1.10.10.60">
    <property type="entry name" value="Homeodomain-like"/>
    <property type="match status" value="1"/>
</dbReference>
<feature type="region of interest" description="Disordered" evidence="7">
    <location>
        <begin position="407"/>
        <end position="440"/>
    </location>
</feature>
<evidence type="ECO:0000259" key="8">
    <source>
        <dbReference type="Pfam" id="PF05499"/>
    </source>
</evidence>
<protein>
    <recommendedName>
        <fullName evidence="6">DNA methyltransferase 1-associated protein 1</fullName>
    </recommendedName>
</protein>
<dbReference type="AlphaFoldDB" id="A0AAN9GA28"/>
<feature type="compositionally biased region" description="Polar residues" evidence="7">
    <location>
        <begin position="422"/>
        <end position="439"/>
    </location>
</feature>
<dbReference type="Pfam" id="PF05499">
    <property type="entry name" value="DMAP1"/>
    <property type="match status" value="1"/>
</dbReference>
<evidence type="ECO:0000256" key="4">
    <source>
        <dbReference type="ARBA" id="ARBA00023163"/>
    </source>
</evidence>
<evidence type="ECO:0000256" key="7">
    <source>
        <dbReference type="SAM" id="MobiDB-lite"/>
    </source>
</evidence>
<sequence>MAVSSDVRDILELESRPEHEYVTKESLMNDNKKKKVKKQDHGTFKRPEGMARELWGLLWTDNKDPPPIFPSDSNQGYKQLKAKIGSSKVRPWKWMPFTNPARKDGAVFHHWRKVADEGKDYPFARFNKTVDVPVYSDLEYQQHLHDEGWTRQETDHLFDLSKRFDVRFITVHDRWDKQRYRQRSVEDLKERYYSVCNTLTKVRAPQGSEPKVKGFDAEHERRRKSQLIKLFDRTHEQCEEEEYLINELKKIDMRKKEREKKAQDLQKLITAADSNVDARKTERKATKKKITPQMKFKEGGANPEPGGIKFPDFKQSGVSLRSQRMKLPASIGQKKMKAIEQVLEELGIEFNPMPTEEMVQHFNELRQDIVLLYELKLALASCEYDQQMLRHRFDTLNPNSKTITPLPTTLPAPSPHLGSGGTTTAHTPAVSSLPSTMPGSSMIEEEEDSLMSAPGSPEIEPSLGTIGDEIIDDPALNRKKTGDIDVVGTPQRKRKAAMEQINLLKKMKQKV</sequence>
<gene>
    <name evidence="10" type="ORF">V1264_023716</name>
</gene>
<dbReference type="Pfam" id="PF16282">
    <property type="entry name" value="SANT_DAMP1_like"/>
    <property type="match status" value="1"/>
</dbReference>
<dbReference type="GO" id="GO:0000122">
    <property type="term" value="P:negative regulation of transcription by RNA polymerase II"/>
    <property type="evidence" value="ECO:0007669"/>
    <property type="project" value="TreeGrafter"/>
</dbReference>
<evidence type="ECO:0000256" key="6">
    <source>
        <dbReference type="ARBA" id="ARBA00067416"/>
    </source>
</evidence>
<name>A0AAN9GA28_9CAEN</name>
<proteinExistence type="predicted"/>
<evidence type="ECO:0000256" key="2">
    <source>
        <dbReference type="ARBA" id="ARBA00022853"/>
    </source>
</evidence>
<comment type="subcellular location">
    <subcellularLocation>
        <location evidence="1">Nucleus</location>
    </subcellularLocation>
</comment>
<dbReference type="InterPro" id="IPR027109">
    <property type="entry name" value="Swc4/Dmap1"/>
</dbReference>
<keyword evidence="4" id="KW-0804">Transcription</keyword>
<dbReference type="Proteomes" id="UP001374579">
    <property type="component" value="Unassembled WGS sequence"/>
</dbReference>
<keyword evidence="5" id="KW-0539">Nucleus</keyword>
<keyword evidence="11" id="KW-1185">Reference proteome</keyword>
<accession>A0AAN9GA28</accession>
<keyword evidence="2" id="KW-0156">Chromatin regulator</keyword>
<dbReference type="GO" id="GO:0003714">
    <property type="term" value="F:transcription corepressor activity"/>
    <property type="evidence" value="ECO:0007669"/>
    <property type="project" value="TreeGrafter"/>
</dbReference>
<dbReference type="GO" id="GO:0006281">
    <property type="term" value="P:DNA repair"/>
    <property type="evidence" value="ECO:0007669"/>
    <property type="project" value="InterPro"/>
</dbReference>
<dbReference type="InterPro" id="IPR008468">
    <property type="entry name" value="DMAP1"/>
</dbReference>
<dbReference type="EMBL" id="JBAMIC010000011">
    <property type="protein sequence ID" value="KAK7100846.1"/>
    <property type="molecule type" value="Genomic_DNA"/>
</dbReference>
<evidence type="ECO:0000259" key="9">
    <source>
        <dbReference type="Pfam" id="PF16282"/>
    </source>
</evidence>
<reference evidence="10 11" key="1">
    <citation type="submission" date="2024-02" db="EMBL/GenBank/DDBJ databases">
        <title>Chromosome-scale genome assembly of the rough periwinkle Littorina saxatilis.</title>
        <authorList>
            <person name="De Jode A."/>
            <person name="Faria R."/>
            <person name="Formenti G."/>
            <person name="Sims Y."/>
            <person name="Smith T.P."/>
            <person name="Tracey A."/>
            <person name="Wood J.M.D."/>
            <person name="Zagrodzka Z.B."/>
            <person name="Johannesson K."/>
            <person name="Butlin R.K."/>
            <person name="Leder E.H."/>
        </authorList>
    </citation>
    <scope>NUCLEOTIDE SEQUENCE [LARGE SCALE GENOMIC DNA]</scope>
    <source>
        <strain evidence="10">Snail1</strain>
        <tissue evidence="10">Muscle</tissue>
    </source>
</reference>
<dbReference type="GO" id="GO:0006338">
    <property type="term" value="P:chromatin remodeling"/>
    <property type="evidence" value="ECO:0007669"/>
    <property type="project" value="InterPro"/>
</dbReference>
<evidence type="ECO:0000256" key="5">
    <source>
        <dbReference type="ARBA" id="ARBA00023242"/>
    </source>
</evidence>
<keyword evidence="3" id="KW-0805">Transcription regulation</keyword>
<organism evidence="10 11">
    <name type="scientific">Littorina saxatilis</name>
    <dbReference type="NCBI Taxonomy" id="31220"/>
    <lineage>
        <taxon>Eukaryota</taxon>
        <taxon>Metazoa</taxon>
        <taxon>Spiralia</taxon>
        <taxon>Lophotrochozoa</taxon>
        <taxon>Mollusca</taxon>
        <taxon>Gastropoda</taxon>
        <taxon>Caenogastropoda</taxon>
        <taxon>Littorinimorpha</taxon>
        <taxon>Littorinoidea</taxon>
        <taxon>Littorinidae</taxon>
        <taxon>Littorina</taxon>
    </lineage>
</organism>
<dbReference type="FunFam" id="1.10.10.60:FF:000087">
    <property type="entry name" value="DNA methyltransferase 1-associated protein 1"/>
    <property type="match status" value="1"/>
</dbReference>
<evidence type="ECO:0000313" key="10">
    <source>
        <dbReference type="EMBL" id="KAK7100846.1"/>
    </source>
</evidence>
<dbReference type="InterPro" id="IPR032563">
    <property type="entry name" value="DAMP1_SANT-like"/>
</dbReference>
<feature type="region of interest" description="Disordered" evidence="7">
    <location>
        <begin position="23"/>
        <end position="45"/>
    </location>
</feature>
<feature type="domain" description="DNA methyltransferase 1-associated 1" evidence="8">
    <location>
        <begin position="240"/>
        <end position="399"/>
    </location>
</feature>